<reference evidence="1 2" key="2">
    <citation type="journal article" date="2022" name="Mol. Ecol. Resour.">
        <title>The genomes of chicory, endive, great burdock and yacon provide insights into Asteraceae paleo-polyploidization history and plant inulin production.</title>
        <authorList>
            <person name="Fan W."/>
            <person name="Wang S."/>
            <person name="Wang H."/>
            <person name="Wang A."/>
            <person name="Jiang F."/>
            <person name="Liu H."/>
            <person name="Zhao H."/>
            <person name="Xu D."/>
            <person name="Zhang Y."/>
        </authorList>
    </citation>
    <scope>NUCLEOTIDE SEQUENCE [LARGE SCALE GENOMIC DNA]</scope>
    <source>
        <strain evidence="2">cv. Niubang</strain>
    </source>
</reference>
<gene>
    <name evidence="1" type="ORF">L6452_30365</name>
</gene>
<dbReference type="Proteomes" id="UP001055879">
    <property type="component" value="Linkage Group LG10"/>
</dbReference>
<dbReference type="EMBL" id="CM042056">
    <property type="protein sequence ID" value="KAI3697382.1"/>
    <property type="molecule type" value="Genomic_DNA"/>
</dbReference>
<name>A0ACB8ZHU5_ARCLA</name>
<evidence type="ECO:0000313" key="1">
    <source>
        <dbReference type="EMBL" id="KAI3697382.1"/>
    </source>
</evidence>
<sequence length="1194" mass="134824">MDDLLDDLATEAMRRRMNKESYASTSSNKVLKIIPNLAAFTPSNIMYGRNMSSKLDEITARLHHLVDEKDLLGLIDNVESSNRTYRRSDETSLVGEVKIVGREGDKEALLWKLLGNEACNQVVSIVSIFGMGGIGKTTLARALYNEEKVKGHFELMSWVCVSEDYDVFNISMAIFIDVGGDDKEIKNLNQLHEALLKKLSQKRFLIVLDDVWNENYKEWELLQRPFLAGALGSKVIVTTRKVTVASVMDSVQAYPLEVLSKEAAVSLFAQHALGEQNFDKHPTLKLHGEGIVSKCGRLPLALMTLGRVLRTKTNEEEWAELLNNEIWNLPNESDILPALRLSYYDLPSHLKLLFAYCCLFPKDYVFNKNELVLLWMAEGFLHESNANKSMESFGRDYFEELKSRSFFQHYKLGYKMHDLIHDLATSVGGEFFFMLDDKMGNEALEKVHHLSFICKKFGLYRKFEVLQKARRLRTFLSVSLSVRIQSLEFVWGCFFLSNKVLFELLPQLKFLRVLSLADYSIEEVPQSIGCFKHMRYLNFSRTDITCLPDQIIDLYNLQSLLVSGCRRLSSLPNSFAKLINLRHLDLSDTPQLNKTPLGIGGLKSLQTLSKVIIEGANGFKILELKGLLHLRGQLLIEGLEKVINPIHAKDTNLHHKKNLDDLELKWSDVFEDSRNKKIEYEVLEGLRPHHNLINLNISFYGGIGFPSWVGESSFVRLTALTLRGCRSCTYLPTLGHLQSLKKLFVSGMNEVKTLGMELLTATNSSHGIAFPSLEVLGFEDMQSWEKWSTSGGDNNGISGSFPCLSEISIVNCPKLVDVSLVLIPSLRDLCIKGCSEELLKSMVSVSSSIKTLMMHNIKGLTQLHGEVLKHLGAVEYLLIEDCDELRYLWESESEFLVSLRWLAVLSCKKLVSLGEKVEVNNSQNSMELVREVNLYGCKSLESYSCSNSIESLVILSCPLITSLTFPTVVQDHLPSTLKYLCIMNSCENLEESWLLNNFLLSLESLIIESCANLRSFPEGCFVHLTKLEISHCDNIESFPEKGFGFLTLRCLHISVCKNLKSFPHEHLQSLTSLEELRINDCPSIDYSFPCGVWPPNLRRLTIGCLNKAMSEWGPQNYPTSLVQLHLVGLDSGVVSFAEAEDHGASSSSFILPASLLSLKLSWLENLESVSEGLQHLIRIEQFTIEDCHKVALIN</sequence>
<protein>
    <submittedName>
        <fullName evidence="1">Uncharacterized protein</fullName>
    </submittedName>
</protein>
<organism evidence="1 2">
    <name type="scientific">Arctium lappa</name>
    <name type="common">Greater burdock</name>
    <name type="synonym">Lappa major</name>
    <dbReference type="NCBI Taxonomy" id="4217"/>
    <lineage>
        <taxon>Eukaryota</taxon>
        <taxon>Viridiplantae</taxon>
        <taxon>Streptophyta</taxon>
        <taxon>Embryophyta</taxon>
        <taxon>Tracheophyta</taxon>
        <taxon>Spermatophyta</taxon>
        <taxon>Magnoliopsida</taxon>
        <taxon>eudicotyledons</taxon>
        <taxon>Gunneridae</taxon>
        <taxon>Pentapetalae</taxon>
        <taxon>asterids</taxon>
        <taxon>campanulids</taxon>
        <taxon>Asterales</taxon>
        <taxon>Asteraceae</taxon>
        <taxon>Carduoideae</taxon>
        <taxon>Cardueae</taxon>
        <taxon>Arctiinae</taxon>
        <taxon>Arctium</taxon>
    </lineage>
</organism>
<keyword evidence="2" id="KW-1185">Reference proteome</keyword>
<evidence type="ECO:0000313" key="2">
    <source>
        <dbReference type="Proteomes" id="UP001055879"/>
    </source>
</evidence>
<reference evidence="2" key="1">
    <citation type="journal article" date="2022" name="Mol. Ecol. Resour.">
        <title>The genomes of chicory, endive, great burdock and yacon provide insights into Asteraceae palaeo-polyploidization history and plant inulin production.</title>
        <authorList>
            <person name="Fan W."/>
            <person name="Wang S."/>
            <person name="Wang H."/>
            <person name="Wang A."/>
            <person name="Jiang F."/>
            <person name="Liu H."/>
            <person name="Zhao H."/>
            <person name="Xu D."/>
            <person name="Zhang Y."/>
        </authorList>
    </citation>
    <scope>NUCLEOTIDE SEQUENCE [LARGE SCALE GENOMIC DNA]</scope>
    <source>
        <strain evidence="2">cv. Niubang</strain>
    </source>
</reference>
<proteinExistence type="predicted"/>
<accession>A0ACB8ZHU5</accession>
<comment type="caution">
    <text evidence="1">The sequence shown here is derived from an EMBL/GenBank/DDBJ whole genome shotgun (WGS) entry which is preliminary data.</text>
</comment>